<evidence type="ECO:0000256" key="1">
    <source>
        <dbReference type="SAM" id="MobiDB-lite"/>
    </source>
</evidence>
<dbReference type="AlphaFoldDB" id="A0A2N7WAU7"/>
<feature type="region of interest" description="Disordered" evidence="1">
    <location>
        <begin position="555"/>
        <end position="575"/>
    </location>
</feature>
<name>A0A2N7WAU7_9BURK</name>
<evidence type="ECO:0000313" key="3">
    <source>
        <dbReference type="Proteomes" id="UP000235347"/>
    </source>
</evidence>
<sequence length="575" mass="63727">MTIDKNNAWNQAHEREEKRRKPLIMPKITTFQQLFAFAAACAILGEYVVDAQERIGAQSNSGLPPPNGTFQSDPEPDGNTQTEDQGSANQNSDDASTFNSEGASRSLYTGTADDLLAILGVHTGQSELQAENIAANLAIERAKRSNQHSRRKQKHAKYVVGRATSTITPSLESTCMSIAQNIFERLITRVDLGKFWMQMAGQDPMKIHTIRSIGGISDQGSENLTGIEVYIMLQKTAWGLTHNASAEIRALPDLDETFHDMTDSIEEQAYVTMREKINSTLMEKYGWHSVLGVGDHSVRDITLNEPTSFLGIPTGWSSVATSPVGYVLEYEGFLRKKFAFVIAPGHCDLLIPIPLDRPGQIEFIRKNSHLFFSPDLKLNGEDYGTKYTISIDEDRRYTYIEGAIEAMTKTLANRMVKAIKDDAFGETRREKLINLLQWHFPFYSAWIAYKKREYTEAGVRAALDAVALAGGPFASGLKKVGIILKSGTLQKMGNTLTKLSWLDVPGKVDAAKVFVPVKIATKLGGPSGNFMAKQIAREYNQGPKTNTMNQIMDEAYSGRQRDQKNMEGVRPQGNG</sequence>
<gene>
    <name evidence="2" type="ORF">C0Z19_06080</name>
</gene>
<proteinExistence type="predicted"/>
<dbReference type="Proteomes" id="UP000235347">
    <property type="component" value="Unassembled WGS sequence"/>
</dbReference>
<feature type="region of interest" description="Disordered" evidence="1">
    <location>
        <begin position="1"/>
        <end position="21"/>
    </location>
</feature>
<protein>
    <submittedName>
        <fullName evidence="2">Uncharacterized protein</fullName>
    </submittedName>
</protein>
<dbReference type="EMBL" id="PNYB01000004">
    <property type="protein sequence ID" value="PMS26517.1"/>
    <property type="molecule type" value="Genomic_DNA"/>
</dbReference>
<keyword evidence="3" id="KW-1185">Reference proteome</keyword>
<feature type="compositionally biased region" description="Polar residues" evidence="1">
    <location>
        <begin position="1"/>
        <end position="10"/>
    </location>
</feature>
<evidence type="ECO:0000313" key="2">
    <source>
        <dbReference type="EMBL" id="PMS26517.1"/>
    </source>
</evidence>
<organism evidence="2 3">
    <name type="scientific">Trinickia soli</name>
    <dbReference type="NCBI Taxonomy" id="380675"/>
    <lineage>
        <taxon>Bacteria</taxon>
        <taxon>Pseudomonadati</taxon>
        <taxon>Pseudomonadota</taxon>
        <taxon>Betaproteobacteria</taxon>
        <taxon>Burkholderiales</taxon>
        <taxon>Burkholderiaceae</taxon>
        <taxon>Trinickia</taxon>
    </lineage>
</organism>
<comment type="caution">
    <text evidence="2">The sequence shown here is derived from an EMBL/GenBank/DDBJ whole genome shotgun (WGS) entry which is preliminary data.</text>
</comment>
<feature type="region of interest" description="Disordered" evidence="1">
    <location>
        <begin position="58"/>
        <end position="104"/>
    </location>
</feature>
<reference evidence="2 3" key="1">
    <citation type="submission" date="2018-01" db="EMBL/GenBank/DDBJ databases">
        <title>Whole genome analyses suggest that Burkholderia sensu lato contains two further novel genera in the rhizoxinica-symbiotica group Mycetohabitans gen. nov., and Trinickia gen. nov.: implications for the evolution of diazotrophy and nodulation in the Burkholderiaceae.</title>
        <authorList>
            <person name="Estrada-de los Santos P."/>
            <person name="Palmer M."/>
            <person name="Chavez-Ramirez B."/>
            <person name="Beukes C."/>
            <person name="Steenkamp E.T."/>
            <person name="Hirsch A.M."/>
            <person name="Manyaka P."/>
            <person name="Maluk M."/>
            <person name="Lafos M."/>
            <person name="Crook M."/>
            <person name="Gross E."/>
            <person name="Simon M.F."/>
            <person name="Bueno dos Reis Junior F."/>
            <person name="Poole P.S."/>
            <person name="Venter S.N."/>
            <person name="James E.K."/>
        </authorList>
    </citation>
    <scope>NUCLEOTIDE SEQUENCE [LARGE SCALE GENOMIC DNA]</scope>
    <source>
        <strain evidence="2 3">GP25-8</strain>
    </source>
</reference>
<accession>A0A2N7WAU7</accession>